<sequence>MVTTISKANIVVLPKQTVFEEKTREQLEQELYELPDYRQSIFEHLKSVEHMYAPKMNFMEYQSDINSAMRTILVDWLIEVADEYKLNDETLFLCVQYVDRFLSTVNVTRSKLQLVGTTCMYVASKYEEMYPPALDEFSFITDNTYETKHILRMEQIVMKVSL</sequence>
<dbReference type="InterPro" id="IPR048258">
    <property type="entry name" value="Cyclins_cyclin-box"/>
</dbReference>
<dbReference type="Gene3D" id="1.10.472.10">
    <property type="entry name" value="Cyclin-like"/>
    <property type="match status" value="2"/>
</dbReference>
<dbReference type="InterPro" id="IPR006671">
    <property type="entry name" value="Cyclin_N"/>
</dbReference>
<evidence type="ECO:0000256" key="4">
    <source>
        <dbReference type="ARBA" id="ARBA00023306"/>
    </source>
</evidence>
<comment type="caution">
    <text evidence="7">The sequence shown here is derived from an EMBL/GenBank/DDBJ whole genome shotgun (WGS) entry which is preliminary data.</text>
</comment>
<evidence type="ECO:0000259" key="6">
    <source>
        <dbReference type="SMART" id="SM00385"/>
    </source>
</evidence>
<dbReference type="InterPro" id="IPR013763">
    <property type="entry name" value="Cyclin-like_dom"/>
</dbReference>
<evidence type="ECO:0000256" key="2">
    <source>
        <dbReference type="ARBA" id="ARBA00022776"/>
    </source>
</evidence>
<dbReference type="Pfam" id="PF00134">
    <property type="entry name" value="Cyclin_N"/>
    <property type="match status" value="1"/>
</dbReference>
<evidence type="ECO:0000313" key="8">
    <source>
        <dbReference type="Proteomes" id="UP000681967"/>
    </source>
</evidence>
<evidence type="ECO:0000256" key="3">
    <source>
        <dbReference type="ARBA" id="ARBA00023127"/>
    </source>
</evidence>
<dbReference type="GO" id="GO:0051301">
    <property type="term" value="P:cell division"/>
    <property type="evidence" value="ECO:0007669"/>
    <property type="project" value="UniProtKB-KW"/>
</dbReference>
<comment type="similarity">
    <text evidence="5">Belongs to the cyclin family.</text>
</comment>
<accession>A0A8S2P6E5</accession>
<dbReference type="Proteomes" id="UP000681967">
    <property type="component" value="Unassembled WGS sequence"/>
</dbReference>
<keyword evidence="4" id="KW-0131">Cell cycle</keyword>
<organism evidence="7 8">
    <name type="scientific">Rotaria magnacalcarata</name>
    <dbReference type="NCBI Taxonomy" id="392030"/>
    <lineage>
        <taxon>Eukaryota</taxon>
        <taxon>Metazoa</taxon>
        <taxon>Spiralia</taxon>
        <taxon>Gnathifera</taxon>
        <taxon>Rotifera</taxon>
        <taxon>Eurotatoria</taxon>
        <taxon>Bdelloidea</taxon>
        <taxon>Philodinida</taxon>
        <taxon>Philodinidae</taxon>
        <taxon>Rotaria</taxon>
    </lineage>
</organism>
<gene>
    <name evidence="7" type="ORF">BYL167_LOCUS15719</name>
</gene>
<protein>
    <recommendedName>
        <fullName evidence="6">Cyclin-like domain-containing protein</fullName>
    </recommendedName>
</protein>
<keyword evidence="2" id="KW-0498">Mitosis</keyword>
<proteinExistence type="inferred from homology"/>
<dbReference type="InterPro" id="IPR039361">
    <property type="entry name" value="Cyclin"/>
</dbReference>
<evidence type="ECO:0000313" key="7">
    <source>
        <dbReference type="EMBL" id="CAF4038039.1"/>
    </source>
</evidence>
<dbReference type="EMBL" id="CAJOBH010005865">
    <property type="protein sequence ID" value="CAF4038039.1"/>
    <property type="molecule type" value="Genomic_DNA"/>
</dbReference>
<dbReference type="FunFam" id="1.10.472.10:FF:000001">
    <property type="entry name" value="G2/mitotic-specific cyclin"/>
    <property type="match status" value="1"/>
</dbReference>
<keyword evidence="1" id="KW-0132">Cell division</keyword>
<dbReference type="SUPFAM" id="SSF47954">
    <property type="entry name" value="Cyclin-like"/>
    <property type="match status" value="1"/>
</dbReference>
<dbReference type="SMART" id="SM00385">
    <property type="entry name" value="CYCLIN"/>
    <property type="match status" value="1"/>
</dbReference>
<evidence type="ECO:0000256" key="1">
    <source>
        <dbReference type="ARBA" id="ARBA00022618"/>
    </source>
</evidence>
<dbReference type="InterPro" id="IPR036915">
    <property type="entry name" value="Cyclin-like_sf"/>
</dbReference>
<dbReference type="PANTHER" id="PTHR10177">
    <property type="entry name" value="CYCLINS"/>
    <property type="match status" value="1"/>
</dbReference>
<evidence type="ECO:0000256" key="5">
    <source>
        <dbReference type="RuleBase" id="RU000383"/>
    </source>
</evidence>
<name>A0A8S2P6E5_9BILA</name>
<dbReference type="PROSITE" id="PS00292">
    <property type="entry name" value="CYCLINS"/>
    <property type="match status" value="1"/>
</dbReference>
<reference evidence="7" key="1">
    <citation type="submission" date="2021-02" db="EMBL/GenBank/DDBJ databases">
        <authorList>
            <person name="Nowell W R."/>
        </authorList>
    </citation>
    <scope>NUCLEOTIDE SEQUENCE</scope>
</reference>
<dbReference type="AlphaFoldDB" id="A0A8S2P6E5"/>
<keyword evidence="3 5" id="KW-0195">Cyclin</keyword>
<feature type="domain" description="Cyclin-like" evidence="6">
    <location>
        <begin position="75"/>
        <end position="159"/>
    </location>
</feature>